<dbReference type="AlphaFoldDB" id="A0A2K1Q4Q3"/>
<dbReference type="SUPFAM" id="SSF51182">
    <property type="entry name" value="RmlC-like cupins"/>
    <property type="match status" value="1"/>
</dbReference>
<protein>
    <recommendedName>
        <fullName evidence="2">AraC-type arabinose-binding/dimerisation domain-containing protein</fullName>
    </recommendedName>
</protein>
<keyword evidence="4" id="KW-1185">Reference proteome</keyword>
<feature type="domain" description="AraC-type arabinose-binding/dimerisation" evidence="2">
    <location>
        <begin position="16"/>
        <end position="90"/>
    </location>
</feature>
<dbReference type="InterPro" id="IPR014710">
    <property type="entry name" value="RmlC-like_jellyroll"/>
</dbReference>
<gene>
    <name evidence="3" type="ORF">COO59_20045</name>
</gene>
<dbReference type="RefSeq" id="WP_103061425.1">
    <property type="nucleotide sequence ID" value="NZ_BSOF01000010.1"/>
</dbReference>
<dbReference type="PANTHER" id="PTHR11019:SF199">
    <property type="entry name" value="HTH-TYPE TRANSCRIPTIONAL REGULATOR NIMR"/>
    <property type="match status" value="1"/>
</dbReference>
<proteinExistence type="predicted"/>
<evidence type="ECO:0000256" key="1">
    <source>
        <dbReference type="ARBA" id="ARBA00023125"/>
    </source>
</evidence>
<dbReference type="OrthoDB" id="5949386at2"/>
<keyword evidence="1" id="KW-0238">DNA-binding</keyword>
<dbReference type="GO" id="GO:0003677">
    <property type="term" value="F:DNA binding"/>
    <property type="evidence" value="ECO:0007669"/>
    <property type="project" value="UniProtKB-KW"/>
</dbReference>
<organism evidence="3 4">
    <name type="scientific">Mixta theicola</name>
    <dbReference type="NCBI Taxonomy" id="1458355"/>
    <lineage>
        <taxon>Bacteria</taxon>
        <taxon>Pseudomonadati</taxon>
        <taxon>Pseudomonadota</taxon>
        <taxon>Gammaproteobacteria</taxon>
        <taxon>Enterobacterales</taxon>
        <taxon>Erwiniaceae</taxon>
        <taxon>Mixta</taxon>
    </lineage>
</organism>
<evidence type="ECO:0000313" key="4">
    <source>
        <dbReference type="Proteomes" id="UP000236345"/>
    </source>
</evidence>
<dbReference type="Gene3D" id="2.60.120.10">
    <property type="entry name" value="Jelly Rolls"/>
    <property type="match status" value="1"/>
</dbReference>
<dbReference type="Pfam" id="PF02311">
    <property type="entry name" value="AraC_binding"/>
    <property type="match status" value="1"/>
</dbReference>
<comment type="caution">
    <text evidence="3">The sequence shown here is derived from an EMBL/GenBank/DDBJ whole genome shotgun (WGS) entry which is preliminary data.</text>
</comment>
<evidence type="ECO:0000259" key="2">
    <source>
        <dbReference type="Pfam" id="PF02311"/>
    </source>
</evidence>
<dbReference type="PANTHER" id="PTHR11019">
    <property type="entry name" value="HTH-TYPE TRANSCRIPTIONAL REGULATOR NIMR"/>
    <property type="match status" value="1"/>
</dbReference>
<dbReference type="InterPro" id="IPR011051">
    <property type="entry name" value="RmlC_Cupin_sf"/>
</dbReference>
<dbReference type="Proteomes" id="UP000236345">
    <property type="component" value="Unassembled WGS sequence"/>
</dbReference>
<dbReference type="InterPro" id="IPR003313">
    <property type="entry name" value="AraC-bd"/>
</dbReference>
<dbReference type="GO" id="GO:0006355">
    <property type="term" value="P:regulation of DNA-templated transcription"/>
    <property type="evidence" value="ECO:0007669"/>
    <property type="project" value="InterPro"/>
</dbReference>
<accession>A0A2K1Q4Q3</accession>
<sequence>MEQFFRVLEVHHLSGKNIVNHSHKFGQLAAILQGTMIIKTDKGWWLIPPGLSLWLPAGRQHATSYSEDSHVILIEIEGSRLDQLPAECQPYYSISFAAGIN</sequence>
<name>A0A2K1Q4Q3_9GAMM</name>
<dbReference type="EMBL" id="NWUO01000028">
    <property type="protein sequence ID" value="PNS09947.1"/>
    <property type="molecule type" value="Genomic_DNA"/>
</dbReference>
<evidence type="ECO:0000313" key="3">
    <source>
        <dbReference type="EMBL" id="PNS09947.1"/>
    </source>
</evidence>
<reference evidence="4" key="1">
    <citation type="submission" date="2017-09" db="EMBL/GenBank/DDBJ databases">
        <authorList>
            <person name="Palmer M."/>
            <person name="Steenkamp E.T."/>
            <person name="Coetzee M.P."/>
            <person name="Avontuur J.R."/>
            <person name="Van Zyl E."/>
            <person name="Chan W.-Y."/>
            <person name="Blom J."/>
            <person name="Venter S.N."/>
        </authorList>
    </citation>
    <scope>NUCLEOTIDE SEQUENCE [LARGE SCALE GENOMIC DNA]</scope>
    <source>
        <strain evidence="4">QC88-366</strain>
    </source>
</reference>